<evidence type="ECO:0000256" key="3">
    <source>
        <dbReference type="ARBA" id="ARBA00022448"/>
    </source>
</evidence>
<sequence>MRHYSAQRGEKNTQKMWKLRKLSVVLATLLYSHVLYADDKVLNFNLAAQPLHLSVEQLAHQANVQILYASELLENKNAAALTGKLSLTSGLKQLLKGTDLQVEQHGDIYIIRKKNHNENKTATVPANDTGHLNQATVIEPMQTSNRLQLAPIVAYAEADPSVYDQPRSVSIISKAQLENRPTRHAADMLEQTSGVYSTVSQQDPALSVNIRGIQDYGRVNMNIDGMRQNFQKSGHGQRNGQMYIDSELISSVRIDKGATSGIGGAGAFGGISTFNTVSPEDYLTDDKNFGGKLHLSAGSNATKFIGSAILAGRYQDVDVLFAMSDRQLGDYSPGTKGEFGNIRVNNDTGHYDQFLDQIKQSKVTDTNYKMRSYLGKIDWHIDDAQRLKLSYIKNETSTPNASALKDIHNPNDYSDYYLGWTRTGFSQIDSQSMAIDYQFKPENLSWIDLKTKLYYVDTEDYTDTYPTNTLKTNGYWATTRMRTYGLQAENNTDFNTGDRSNLRLNYGVDIFYDKGTSRSDREVMVGVTPAGNRSLSSLFGNFTWDYDDWLKLQGGVRYDRYRLRGSTGFDVVHFPYTKENPCTAARIRGCNGTIREYQEWHVNDEAGKLSPTFAIAVKPGLEWLELFANYGQAWRPPAITETLTYGSAHSTSTQYPNPFLKPESTKAWEAGFNIQQTDFIFDNDRFFAKVAYFDTQVDDYINLHIARVKPGIFSPSIGNAAYVNNQSKSKFRGIEYQLNYDADWFYVDMTYTRMIGKNDYCTNSAWLGDVTYVGGTSGNYYQVPADDWNSSRRCNDGTIFNASAFLPGDRGSLTLGGRAFDHQLDAGVIVRFNPGYQDYSTPSNFPYLADWPKYTLYDVYANYKINDQFTLRGSIENLADRAYVVNYGDIQSSTLGRGRTFQAGLEFKF</sequence>
<dbReference type="Proteomes" id="UP000014568">
    <property type="component" value="Unassembled WGS sequence"/>
</dbReference>
<evidence type="ECO:0000256" key="6">
    <source>
        <dbReference type="ARBA" id="ARBA00022692"/>
    </source>
</evidence>
<evidence type="ECO:0000256" key="4">
    <source>
        <dbReference type="ARBA" id="ARBA00022452"/>
    </source>
</evidence>
<dbReference type="EMBL" id="ATGI01000039">
    <property type="protein sequence ID" value="EPF69961.1"/>
    <property type="molecule type" value="Genomic_DNA"/>
</dbReference>
<evidence type="ECO:0000313" key="16">
    <source>
        <dbReference type="EMBL" id="EPF69961.1"/>
    </source>
</evidence>
<dbReference type="PATRIC" id="fig|421052.3.peg.3456"/>
<reference evidence="16 17" key="1">
    <citation type="submission" date="2013-06" db="EMBL/GenBank/DDBJ databases">
        <title>The Genome Sequence of Acinetobacter rudis CIP 110305.</title>
        <authorList>
            <consortium name="The Broad Institute Genome Sequencing Platform"/>
            <consortium name="The Broad Institute Genome Sequencing Center for Infectious Disease"/>
            <person name="Cerqueira G."/>
            <person name="Feldgarden M."/>
            <person name="Courvalin P."/>
            <person name="Perichon B."/>
            <person name="Grillot-Courvalin C."/>
            <person name="Clermont D."/>
            <person name="Rocha E."/>
            <person name="Yoon E.-J."/>
            <person name="Nemec A."/>
            <person name="Young S.K."/>
            <person name="Zeng Q."/>
            <person name="Gargeya S."/>
            <person name="Fitzgerald M."/>
            <person name="Abouelleil A."/>
            <person name="Alvarado L."/>
            <person name="Berlin A.M."/>
            <person name="Chapman S.B."/>
            <person name="Dewar J."/>
            <person name="Goldberg J."/>
            <person name="Griggs A."/>
            <person name="Gujja S."/>
            <person name="Hansen M."/>
            <person name="Howarth C."/>
            <person name="Imamovic A."/>
            <person name="Larimer J."/>
            <person name="McCowan C."/>
            <person name="Murphy C."/>
            <person name="Pearson M."/>
            <person name="Priest M."/>
            <person name="Roberts A."/>
            <person name="Saif S."/>
            <person name="Shea T."/>
            <person name="Sykes S."/>
            <person name="Wortman J."/>
            <person name="Nusbaum C."/>
            <person name="Birren B."/>
        </authorList>
    </citation>
    <scope>NUCLEOTIDE SEQUENCE [LARGE SCALE GENOMIC DNA]</scope>
    <source>
        <strain evidence="16 17">CIP 110305</strain>
    </source>
</reference>
<feature type="short sequence motif" description="TonB C-terminal box" evidence="13">
    <location>
        <begin position="892"/>
        <end position="909"/>
    </location>
</feature>
<evidence type="ECO:0000256" key="14">
    <source>
        <dbReference type="RuleBase" id="RU003357"/>
    </source>
</evidence>
<dbReference type="eggNOG" id="COG1629">
    <property type="taxonomic scope" value="Bacteria"/>
</dbReference>
<dbReference type="Gene3D" id="2.40.170.20">
    <property type="entry name" value="TonB-dependent receptor, beta-barrel domain"/>
    <property type="match status" value="1"/>
</dbReference>
<keyword evidence="4 12" id="KW-1134">Transmembrane beta strand</keyword>
<dbReference type="GO" id="GO:0044718">
    <property type="term" value="P:siderophore transmembrane transport"/>
    <property type="evidence" value="ECO:0007669"/>
    <property type="project" value="TreeGrafter"/>
</dbReference>
<evidence type="ECO:0000256" key="7">
    <source>
        <dbReference type="ARBA" id="ARBA00022729"/>
    </source>
</evidence>
<dbReference type="GO" id="GO:0015232">
    <property type="term" value="F:heme transmembrane transporter activity"/>
    <property type="evidence" value="ECO:0007669"/>
    <property type="project" value="InterPro"/>
</dbReference>
<dbReference type="Pfam" id="PF07660">
    <property type="entry name" value="STN"/>
    <property type="match status" value="1"/>
</dbReference>
<organism evidence="16 17">
    <name type="scientific">Acinetobacter rudis CIP 110305</name>
    <dbReference type="NCBI Taxonomy" id="421052"/>
    <lineage>
        <taxon>Bacteria</taxon>
        <taxon>Pseudomonadati</taxon>
        <taxon>Pseudomonadota</taxon>
        <taxon>Gammaproteobacteria</taxon>
        <taxon>Moraxellales</taxon>
        <taxon>Moraxellaceae</taxon>
        <taxon>Acinetobacter</taxon>
    </lineage>
</organism>
<dbReference type="InterPro" id="IPR036942">
    <property type="entry name" value="Beta-barrel_TonB_sf"/>
</dbReference>
<dbReference type="GO" id="GO:0009279">
    <property type="term" value="C:cell outer membrane"/>
    <property type="evidence" value="ECO:0007669"/>
    <property type="project" value="UniProtKB-SubCell"/>
</dbReference>
<dbReference type="InterPro" id="IPR011662">
    <property type="entry name" value="Secretin/TonB_short_N"/>
</dbReference>
<dbReference type="SUPFAM" id="SSF56935">
    <property type="entry name" value="Porins"/>
    <property type="match status" value="1"/>
</dbReference>
<dbReference type="Pfam" id="PF07715">
    <property type="entry name" value="Plug"/>
    <property type="match status" value="1"/>
</dbReference>
<evidence type="ECO:0000256" key="13">
    <source>
        <dbReference type="PROSITE-ProRule" id="PRU10144"/>
    </source>
</evidence>
<comment type="caution">
    <text evidence="16">The sequence shown here is derived from an EMBL/GenBank/DDBJ whole genome shotgun (WGS) entry which is preliminary data.</text>
</comment>
<dbReference type="HOGENOM" id="CLU_008287_19_1_6"/>
<evidence type="ECO:0000256" key="1">
    <source>
        <dbReference type="ARBA" id="ARBA00004571"/>
    </source>
</evidence>
<dbReference type="InterPro" id="IPR000531">
    <property type="entry name" value="Beta-barrel_TonB"/>
</dbReference>
<dbReference type="OrthoDB" id="6046653at2"/>
<dbReference type="CDD" id="cd01347">
    <property type="entry name" value="ligand_gated_channel"/>
    <property type="match status" value="1"/>
</dbReference>
<dbReference type="Gene3D" id="2.170.130.10">
    <property type="entry name" value="TonB-dependent receptor, plug domain"/>
    <property type="match status" value="1"/>
</dbReference>
<evidence type="ECO:0000256" key="9">
    <source>
        <dbReference type="ARBA" id="ARBA00023077"/>
    </source>
</evidence>
<protein>
    <submittedName>
        <fullName evidence="16">Iron complex outermembrane recepter protein</fullName>
    </submittedName>
</protein>
<keyword evidence="6 12" id="KW-0812">Transmembrane</keyword>
<dbReference type="Pfam" id="PF00593">
    <property type="entry name" value="TonB_dep_Rec_b-barrel"/>
    <property type="match status" value="1"/>
</dbReference>
<keyword evidence="5" id="KW-0406">Ion transport</keyword>
<keyword evidence="17" id="KW-1185">Reference proteome</keyword>
<dbReference type="Gene3D" id="3.55.50.30">
    <property type="match status" value="1"/>
</dbReference>
<dbReference type="GO" id="GO:0015344">
    <property type="term" value="F:siderophore uptake transmembrane transporter activity"/>
    <property type="evidence" value="ECO:0007669"/>
    <property type="project" value="TreeGrafter"/>
</dbReference>
<evidence type="ECO:0000313" key="17">
    <source>
        <dbReference type="Proteomes" id="UP000014568"/>
    </source>
</evidence>
<dbReference type="InterPro" id="IPR037066">
    <property type="entry name" value="Plug_dom_sf"/>
</dbReference>
<gene>
    <name evidence="16" type="ORF">F945_03525</name>
</gene>
<dbReference type="PANTHER" id="PTHR30069:SF41">
    <property type="entry name" value="HEME_HEMOPEXIN UTILIZATION PROTEIN C"/>
    <property type="match status" value="1"/>
</dbReference>
<evidence type="ECO:0000256" key="12">
    <source>
        <dbReference type="PROSITE-ProRule" id="PRU01360"/>
    </source>
</evidence>
<dbReference type="InterPro" id="IPR012910">
    <property type="entry name" value="Plug_dom"/>
</dbReference>
<comment type="similarity">
    <text evidence="2 12 14">Belongs to the TonB-dependent receptor family.</text>
</comment>
<keyword evidence="8" id="KW-0408">Iron</keyword>
<dbReference type="NCBIfam" id="TIGR01785">
    <property type="entry name" value="TonB-hemin"/>
    <property type="match status" value="1"/>
</dbReference>
<dbReference type="NCBIfam" id="TIGR01786">
    <property type="entry name" value="TonB-hemlactrns"/>
    <property type="match status" value="1"/>
</dbReference>
<dbReference type="InterPro" id="IPR039426">
    <property type="entry name" value="TonB-dep_rcpt-like"/>
</dbReference>
<dbReference type="PROSITE" id="PS01156">
    <property type="entry name" value="TONB_DEPENDENT_REC_2"/>
    <property type="match status" value="1"/>
</dbReference>
<accession>S3NTE1</accession>
<proteinExistence type="inferred from homology"/>
<keyword evidence="3 12" id="KW-0813">Transport</keyword>
<dbReference type="InterPro" id="IPR011276">
    <property type="entry name" value="TonB_haem/Hb_rcpt"/>
</dbReference>
<dbReference type="InterPro" id="IPR010949">
    <property type="entry name" value="TonB_Hb/transfer/lactofer_rcpt"/>
</dbReference>
<dbReference type="SMART" id="SM00965">
    <property type="entry name" value="STN"/>
    <property type="match status" value="1"/>
</dbReference>
<keyword evidence="5" id="KW-0410">Iron transport</keyword>
<evidence type="ECO:0000256" key="11">
    <source>
        <dbReference type="ARBA" id="ARBA00023237"/>
    </source>
</evidence>
<keyword evidence="11 12" id="KW-0998">Cell outer membrane</keyword>
<dbReference type="AlphaFoldDB" id="S3NTE1"/>
<dbReference type="InterPro" id="IPR010917">
    <property type="entry name" value="TonB_rcpt_CS"/>
</dbReference>
<comment type="subcellular location">
    <subcellularLocation>
        <location evidence="1 12">Cell outer membrane</location>
        <topology evidence="1 12">Multi-pass membrane protein</topology>
    </subcellularLocation>
</comment>
<dbReference type="PROSITE" id="PS52016">
    <property type="entry name" value="TONB_DEPENDENT_REC_3"/>
    <property type="match status" value="1"/>
</dbReference>
<keyword evidence="10 12" id="KW-0472">Membrane</keyword>
<dbReference type="PANTHER" id="PTHR30069">
    <property type="entry name" value="TONB-DEPENDENT OUTER MEMBRANE RECEPTOR"/>
    <property type="match status" value="1"/>
</dbReference>
<evidence type="ECO:0000256" key="8">
    <source>
        <dbReference type="ARBA" id="ARBA00023004"/>
    </source>
</evidence>
<evidence type="ECO:0000256" key="5">
    <source>
        <dbReference type="ARBA" id="ARBA00022496"/>
    </source>
</evidence>
<evidence type="ECO:0000256" key="10">
    <source>
        <dbReference type="ARBA" id="ARBA00023136"/>
    </source>
</evidence>
<feature type="domain" description="Secretin/TonB short N-terminal" evidence="15">
    <location>
        <begin position="64"/>
        <end position="114"/>
    </location>
</feature>
<name>S3NTE1_9GAMM</name>
<dbReference type="RefSeq" id="WP_016657883.1">
    <property type="nucleotide sequence ID" value="NZ_KE340355.1"/>
</dbReference>
<keyword evidence="7" id="KW-0732">Signal</keyword>
<keyword evidence="9 14" id="KW-0798">TonB box</keyword>
<evidence type="ECO:0000256" key="2">
    <source>
        <dbReference type="ARBA" id="ARBA00009810"/>
    </source>
</evidence>
<evidence type="ECO:0000259" key="15">
    <source>
        <dbReference type="SMART" id="SM00965"/>
    </source>
</evidence>
<dbReference type="STRING" id="632955.GCA_000829675_02669"/>